<dbReference type="EMBL" id="HAEH01019083">
    <property type="protein sequence ID" value="SBS08686.1"/>
    <property type="molecule type" value="Transcribed_RNA"/>
</dbReference>
<feature type="region of interest" description="Disordered" evidence="1">
    <location>
        <begin position="32"/>
        <end position="60"/>
    </location>
</feature>
<evidence type="ECO:0000313" key="2">
    <source>
        <dbReference type="EMBL" id="SBS08686.1"/>
    </source>
</evidence>
<gene>
    <name evidence="2" type="primary">MICAL3B</name>
</gene>
<proteinExistence type="predicted"/>
<accession>A0A1A8RRM2</accession>
<dbReference type="AlphaFoldDB" id="A0A1A8RRM2"/>
<protein>
    <submittedName>
        <fullName evidence="2">Microtubule associated monoxygenase, calponin and LIM domain containing 3b</fullName>
    </submittedName>
</protein>
<feature type="non-terminal residue" evidence="2">
    <location>
        <position position="60"/>
    </location>
</feature>
<sequence>VEVSPKSHPVSQLEFDVIIGADGRRNTLHNQVLGVRSSEGSWPSQSRPTLRTETPQLRPK</sequence>
<name>A0A1A8RRM2_9TELE</name>
<reference evidence="2" key="1">
    <citation type="submission" date="2016-05" db="EMBL/GenBank/DDBJ databases">
        <authorList>
            <person name="Lavstsen T."/>
            <person name="Jespersen J.S."/>
        </authorList>
    </citation>
    <scope>NUCLEOTIDE SEQUENCE</scope>
    <source>
        <tissue evidence="2">Brain</tissue>
    </source>
</reference>
<reference evidence="2" key="2">
    <citation type="submission" date="2016-06" db="EMBL/GenBank/DDBJ databases">
        <title>The genome of a short-lived fish provides insights into sex chromosome evolution and the genetic control of aging.</title>
        <authorList>
            <person name="Reichwald K."/>
            <person name="Felder M."/>
            <person name="Petzold A."/>
            <person name="Koch P."/>
            <person name="Groth M."/>
            <person name="Platzer M."/>
        </authorList>
    </citation>
    <scope>NUCLEOTIDE SEQUENCE</scope>
    <source>
        <tissue evidence="2">Brain</tissue>
    </source>
</reference>
<evidence type="ECO:0000256" key="1">
    <source>
        <dbReference type="SAM" id="MobiDB-lite"/>
    </source>
</evidence>
<organism evidence="2">
    <name type="scientific">Nothobranchius rachovii</name>
    <name type="common">bluefin notho</name>
    <dbReference type="NCBI Taxonomy" id="451742"/>
    <lineage>
        <taxon>Eukaryota</taxon>
        <taxon>Metazoa</taxon>
        <taxon>Chordata</taxon>
        <taxon>Craniata</taxon>
        <taxon>Vertebrata</taxon>
        <taxon>Euteleostomi</taxon>
        <taxon>Actinopterygii</taxon>
        <taxon>Neopterygii</taxon>
        <taxon>Teleostei</taxon>
        <taxon>Neoteleostei</taxon>
        <taxon>Acanthomorphata</taxon>
        <taxon>Ovalentaria</taxon>
        <taxon>Atherinomorphae</taxon>
        <taxon>Cyprinodontiformes</taxon>
        <taxon>Nothobranchiidae</taxon>
        <taxon>Nothobranchius</taxon>
    </lineage>
</organism>
<feature type="non-terminal residue" evidence="2">
    <location>
        <position position="1"/>
    </location>
</feature>
<feature type="compositionally biased region" description="Polar residues" evidence="1">
    <location>
        <begin position="38"/>
        <end position="60"/>
    </location>
</feature>